<dbReference type="eggNOG" id="COG1309">
    <property type="taxonomic scope" value="Bacteria"/>
</dbReference>
<dbReference type="InterPro" id="IPR001647">
    <property type="entry name" value="HTH_TetR"/>
</dbReference>
<keyword evidence="2 4" id="KW-0238">DNA-binding</keyword>
<reference evidence="7 8" key="1">
    <citation type="submission" date="2012-02" db="EMBL/GenBank/DDBJ databases">
        <title>Complete genome sequence of Actinoplanes missouriensis 431 (= NBRC 102363).</title>
        <authorList>
            <person name="Ohnishi Y."/>
            <person name="Ishikawa J."/>
            <person name="Sekine M."/>
            <person name="Hosoyama A."/>
            <person name="Harada T."/>
            <person name="Narita H."/>
            <person name="Hata T."/>
            <person name="Konno Y."/>
            <person name="Tutikane K."/>
            <person name="Fujita N."/>
            <person name="Horinouchi S."/>
            <person name="Hayakawa M."/>
        </authorList>
    </citation>
    <scope>NUCLEOTIDE SEQUENCE [LARGE SCALE GENOMIC DNA]</scope>
    <source>
        <strain evidence="8">ATCC 14538 / DSM 43046 / CBS 188.64 / JCM 3121 / NBRC 102363 / NCIMB 12654 / NRRL B-3342 / UNCC 431</strain>
    </source>
</reference>
<dbReference type="GO" id="GO:0000976">
    <property type="term" value="F:transcription cis-regulatory region binding"/>
    <property type="evidence" value="ECO:0007669"/>
    <property type="project" value="TreeGrafter"/>
</dbReference>
<dbReference type="PANTHER" id="PTHR30055">
    <property type="entry name" value="HTH-TYPE TRANSCRIPTIONAL REGULATOR RUTR"/>
    <property type="match status" value="1"/>
</dbReference>
<organism evidence="7 8">
    <name type="scientific">Actinoplanes missouriensis (strain ATCC 14538 / DSM 43046 / CBS 188.64 / JCM 3121 / NBRC 102363 / NCIMB 12654 / NRRL B-3342 / UNCC 431)</name>
    <dbReference type="NCBI Taxonomy" id="512565"/>
    <lineage>
        <taxon>Bacteria</taxon>
        <taxon>Bacillati</taxon>
        <taxon>Actinomycetota</taxon>
        <taxon>Actinomycetes</taxon>
        <taxon>Micromonosporales</taxon>
        <taxon>Micromonosporaceae</taxon>
        <taxon>Actinoplanes</taxon>
    </lineage>
</organism>
<dbReference type="STRING" id="512565.AMIS_66130"/>
<feature type="DNA-binding region" description="H-T-H motif" evidence="4">
    <location>
        <begin position="26"/>
        <end position="45"/>
    </location>
</feature>
<dbReference type="Pfam" id="PF00440">
    <property type="entry name" value="TetR_N"/>
    <property type="match status" value="1"/>
</dbReference>
<dbReference type="Proteomes" id="UP000007882">
    <property type="component" value="Chromosome"/>
</dbReference>
<dbReference type="PROSITE" id="PS50977">
    <property type="entry name" value="HTH_TETR_2"/>
    <property type="match status" value="1"/>
</dbReference>
<sequence>MAPEERRAALIAATIPLLHEHGLDVSTRQIAHAAGVAEGTIFGVFESKSQLVVCSVIKALDPQYTLDALAAIDPATDLRDRVARTAELIHARFTEHAHLMSAARKLILSPPEPGTGKPAGHDQDAHQRMMSSRQKLHAAVAEIFVPDAARLRVSPDRAARILLLHCGADAFGPFGEPGTFHGEDLAALLLDGILTSDDTRTILTGDSPASSDTHTHTDTHTHNTETDRGDQTPC</sequence>
<keyword evidence="8" id="KW-1185">Reference proteome</keyword>
<feature type="region of interest" description="Disordered" evidence="5">
    <location>
        <begin position="201"/>
        <end position="234"/>
    </location>
</feature>
<feature type="domain" description="HTH tetR-type" evidence="6">
    <location>
        <begin position="4"/>
        <end position="63"/>
    </location>
</feature>
<dbReference type="InterPro" id="IPR050109">
    <property type="entry name" value="HTH-type_TetR-like_transc_reg"/>
</dbReference>
<dbReference type="AlphaFoldDB" id="I0HFP6"/>
<dbReference type="InterPro" id="IPR009057">
    <property type="entry name" value="Homeodomain-like_sf"/>
</dbReference>
<evidence type="ECO:0000256" key="1">
    <source>
        <dbReference type="ARBA" id="ARBA00023015"/>
    </source>
</evidence>
<name>I0HFP6_ACTM4</name>
<dbReference type="HOGENOM" id="CLU_113325_0_0_11"/>
<evidence type="ECO:0000256" key="4">
    <source>
        <dbReference type="PROSITE-ProRule" id="PRU00335"/>
    </source>
</evidence>
<accession>I0HFP6</accession>
<evidence type="ECO:0000256" key="2">
    <source>
        <dbReference type="ARBA" id="ARBA00023125"/>
    </source>
</evidence>
<keyword evidence="1" id="KW-0805">Transcription regulation</keyword>
<evidence type="ECO:0000313" key="8">
    <source>
        <dbReference type="Proteomes" id="UP000007882"/>
    </source>
</evidence>
<dbReference type="PANTHER" id="PTHR30055:SF234">
    <property type="entry name" value="HTH-TYPE TRANSCRIPTIONAL REGULATOR BETI"/>
    <property type="match status" value="1"/>
</dbReference>
<keyword evidence="3" id="KW-0804">Transcription</keyword>
<dbReference type="GO" id="GO:0003700">
    <property type="term" value="F:DNA-binding transcription factor activity"/>
    <property type="evidence" value="ECO:0007669"/>
    <property type="project" value="TreeGrafter"/>
</dbReference>
<evidence type="ECO:0000256" key="5">
    <source>
        <dbReference type="SAM" id="MobiDB-lite"/>
    </source>
</evidence>
<evidence type="ECO:0000313" key="7">
    <source>
        <dbReference type="EMBL" id="BAL91833.1"/>
    </source>
</evidence>
<dbReference type="PATRIC" id="fig|512565.3.peg.6617"/>
<feature type="compositionally biased region" description="Polar residues" evidence="5">
    <location>
        <begin position="201"/>
        <end position="211"/>
    </location>
</feature>
<protein>
    <submittedName>
        <fullName evidence="7">Putative TetR-family transcriptional regulator</fullName>
    </submittedName>
</protein>
<gene>
    <name evidence="7" type="ordered locus">AMIS_66130</name>
</gene>
<dbReference type="EMBL" id="AP012319">
    <property type="protein sequence ID" value="BAL91833.1"/>
    <property type="molecule type" value="Genomic_DNA"/>
</dbReference>
<dbReference type="SUPFAM" id="SSF46689">
    <property type="entry name" value="Homeodomain-like"/>
    <property type="match status" value="1"/>
</dbReference>
<feature type="compositionally biased region" description="Basic and acidic residues" evidence="5">
    <location>
        <begin position="213"/>
        <end position="234"/>
    </location>
</feature>
<dbReference type="KEGG" id="ams:AMIS_66130"/>
<dbReference type="PRINTS" id="PR00455">
    <property type="entry name" value="HTHTETR"/>
</dbReference>
<dbReference type="Gene3D" id="1.10.357.10">
    <property type="entry name" value="Tetracycline Repressor, domain 2"/>
    <property type="match status" value="1"/>
</dbReference>
<evidence type="ECO:0000256" key="3">
    <source>
        <dbReference type="ARBA" id="ARBA00023163"/>
    </source>
</evidence>
<evidence type="ECO:0000259" key="6">
    <source>
        <dbReference type="PROSITE" id="PS50977"/>
    </source>
</evidence>
<proteinExistence type="predicted"/>